<name>A0A975IIM5_9GAMM</name>
<accession>A0A975IIM5</accession>
<evidence type="ECO:0000313" key="2">
    <source>
        <dbReference type="Proteomes" id="UP000672009"/>
    </source>
</evidence>
<evidence type="ECO:0000313" key="1">
    <source>
        <dbReference type="EMBL" id="QTR54828.1"/>
    </source>
</evidence>
<dbReference type="AlphaFoldDB" id="A0A975IIM5"/>
<keyword evidence="2" id="KW-1185">Reference proteome</keyword>
<dbReference type="EMBL" id="CP072793">
    <property type="protein sequence ID" value="QTR54828.1"/>
    <property type="molecule type" value="Genomic_DNA"/>
</dbReference>
<proteinExistence type="predicted"/>
<dbReference type="KEGG" id="tun:J9260_06990"/>
<dbReference type="Proteomes" id="UP000672009">
    <property type="component" value="Chromosome"/>
</dbReference>
<dbReference type="RefSeq" id="WP_210220302.1">
    <property type="nucleotide sequence ID" value="NZ_CP072793.1"/>
</dbReference>
<sequence length="54" mass="5729">MNNDLSTLSLPLLAISSSTLDKANTVSNANLLLINPTFGFSGNNISDLVVFRFG</sequence>
<organism evidence="1 2">
    <name type="scientific">Thiothrix unzii</name>
    <dbReference type="NCBI Taxonomy" id="111769"/>
    <lineage>
        <taxon>Bacteria</taxon>
        <taxon>Pseudomonadati</taxon>
        <taxon>Pseudomonadota</taxon>
        <taxon>Gammaproteobacteria</taxon>
        <taxon>Thiotrichales</taxon>
        <taxon>Thiotrichaceae</taxon>
        <taxon>Thiothrix</taxon>
    </lineage>
</organism>
<gene>
    <name evidence="1" type="ORF">J9260_06990</name>
</gene>
<reference evidence="1" key="1">
    <citation type="submission" date="2021-04" db="EMBL/GenBank/DDBJ databases">
        <title>Genomics, taxonomy and metabolism of representatives of sulfur bacteria of the genus Thiothrix: Thiothrix fructosivorans QT, Thiothrix unzii A1T and three new species, Thiothrix subterranea sp. nov., Thiothrix litoralis sp. nov. and 'Candidatus Thiothrix anitrata' sp. nov.</title>
        <authorList>
            <person name="Ravin N.V."/>
            <person name="Smolyakov D."/>
            <person name="Rudenko T.S."/>
            <person name="Mardanov A.V."/>
            <person name="Beletsky A.V."/>
            <person name="Markov N.D."/>
            <person name="Fomenkov A.I."/>
            <person name="Roberts R.J."/>
            <person name="Karnachuk O.V."/>
            <person name="Novikov A."/>
            <person name="Grabovich M.Y."/>
        </authorList>
    </citation>
    <scope>NUCLEOTIDE SEQUENCE</scope>
    <source>
        <strain evidence="1">A1</strain>
    </source>
</reference>
<protein>
    <submittedName>
        <fullName evidence="1">Uncharacterized protein</fullName>
    </submittedName>
</protein>